<evidence type="ECO:0000313" key="1">
    <source>
        <dbReference type="EMBL" id="RHC55444.1"/>
    </source>
</evidence>
<reference evidence="1 2" key="1">
    <citation type="submission" date="2018-08" db="EMBL/GenBank/DDBJ databases">
        <title>A genome reference for cultivated species of the human gut microbiota.</title>
        <authorList>
            <person name="Zou Y."/>
            <person name="Xue W."/>
            <person name="Luo G."/>
        </authorList>
    </citation>
    <scope>NUCLEOTIDE SEQUENCE [LARGE SCALE GENOMIC DNA]</scope>
    <source>
        <strain evidence="1 2">AM35-14</strain>
    </source>
</reference>
<proteinExistence type="predicted"/>
<gene>
    <name evidence="1" type="ORF">DW839_14580</name>
</gene>
<accession>A0A414AUZ9</accession>
<organism evidence="1 2">
    <name type="scientific">Enterocloster bolteae</name>
    <dbReference type="NCBI Taxonomy" id="208479"/>
    <lineage>
        <taxon>Bacteria</taxon>
        <taxon>Bacillati</taxon>
        <taxon>Bacillota</taxon>
        <taxon>Clostridia</taxon>
        <taxon>Lachnospirales</taxon>
        <taxon>Lachnospiraceae</taxon>
        <taxon>Enterocloster</taxon>
    </lineage>
</organism>
<dbReference type="AlphaFoldDB" id="A0A414AUZ9"/>
<dbReference type="KEGG" id="cbol:CGC65_14380"/>
<sequence>MGIIGTIQWNSVNGFGIMEKNGTISFKERTGNQRFADVKGFTHKLRFLAMGIKIFKSNRQGARTRRIGVW</sequence>
<protein>
    <submittedName>
        <fullName evidence="1">Uncharacterized protein</fullName>
    </submittedName>
</protein>
<dbReference type="EMBL" id="QSHZ01000014">
    <property type="protein sequence ID" value="RHC55444.1"/>
    <property type="molecule type" value="Genomic_DNA"/>
</dbReference>
<comment type="caution">
    <text evidence="1">The sequence shown here is derived from an EMBL/GenBank/DDBJ whole genome shotgun (WGS) entry which is preliminary data.</text>
</comment>
<dbReference type="Proteomes" id="UP000283975">
    <property type="component" value="Unassembled WGS sequence"/>
</dbReference>
<evidence type="ECO:0000313" key="2">
    <source>
        <dbReference type="Proteomes" id="UP000283975"/>
    </source>
</evidence>
<name>A0A414AUZ9_9FIRM</name>